<keyword evidence="5 8" id="KW-0378">Hydrolase</keyword>
<evidence type="ECO:0000256" key="5">
    <source>
        <dbReference type="ARBA" id="ARBA00022801"/>
    </source>
</evidence>
<dbReference type="Pfam" id="PF07519">
    <property type="entry name" value="Tannase"/>
    <property type="match status" value="1"/>
</dbReference>
<evidence type="ECO:0000256" key="1">
    <source>
        <dbReference type="ARBA" id="ARBA00006249"/>
    </source>
</evidence>
<evidence type="ECO:0000256" key="3">
    <source>
        <dbReference type="ARBA" id="ARBA00022723"/>
    </source>
</evidence>
<protein>
    <submittedName>
        <fullName evidence="8">Tannase/feruloyl esterase family alpha/beta hydrolase</fullName>
    </submittedName>
</protein>
<evidence type="ECO:0000313" key="8">
    <source>
        <dbReference type="EMBL" id="MBY9076867.1"/>
    </source>
</evidence>
<name>A0ABS7RT92_9ACTN</name>
<keyword evidence="6" id="KW-0106">Calcium</keyword>
<dbReference type="InterPro" id="IPR029058">
    <property type="entry name" value="AB_hydrolase_fold"/>
</dbReference>
<comment type="caution">
    <text evidence="8">The sequence shown here is derived from an EMBL/GenBank/DDBJ whole genome shotgun (WGS) entry which is preliminary data.</text>
</comment>
<evidence type="ECO:0000256" key="2">
    <source>
        <dbReference type="ARBA" id="ARBA00022487"/>
    </source>
</evidence>
<comment type="similarity">
    <text evidence="1">Belongs to the tannase family.</text>
</comment>
<dbReference type="EMBL" id="JAIEZQ010000003">
    <property type="protein sequence ID" value="MBY9076867.1"/>
    <property type="molecule type" value="Genomic_DNA"/>
</dbReference>
<keyword evidence="3" id="KW-0479">Metal-binding</keyword>
<proteinExistence type="inferred from homology"/>
<evidence type="ECO:0000256" key="4">
    <source>
        <dbReference type="ARBA" id="ARBA00022729"/>
    </source>
</evidence>
<keyword evidence="4" id="KW-0732">Signal</keyword>
<dbReference type="PANTHER" id="PTHR33938:SF15">
    <property type="entry name" value="FERULOYL ESTERASE B-RELATED"/>
    <property type="match status" value="1"/>
</dbReference>
<accession>A0ABS7RT92</accession>
<dbReference type="PANTHER" id="PTHR33938">
    <property type="entry name" value="FERULOYL ESTERASE B-RELATED"/>
    <property type="match status" value="1"/>
</dbReference>
<dbReference type="GO" id="GO:0016787">
    <property type="term" value="F:hydrolase activity"/>
    <property type="evidence" value="ECO:0007669"/>
    <property type="project" value="UniProtKB-KW"/>
</dbReference>
<evidence type="ECO:0000313" key="9">
    <source>
        <dbReference type="Proteomes" id="UP000754710"/>
    </source>
</evidence>
<evidence type="ECO:0000256" key="7">
    <source>
        <dbReference type="ARBA" id="ARBA00023157"/>
    </source>
</evidence>
<gene>
    <name evidence="8" type="ORF">K1X13_18710</name>
</gene>
<dbReference type="SUPFAM" id="SSF53474">
    <property type="entry name" value="alpha/beta-Hydrolases"/>
    <property type="match status" value="1"/>
</dbReference>
<reference evidence="8 9" key="1">
    <citation type="submission" date="2021-08" db="EMBL/GenBank/DDBJ databases">
        <title>Nocardioides bacterium WL0053 sp. nov., isolated from the sediment.</title>
        <authorList>
            <person name="Wang L."/>
            <person name="Zhang D."/>
            <person name="Zhang A."/>
        </authorList>
    </citation>
    <scope>NUCLEOTIDE SEQUENCE [LARGE SCALE GENOMIC DNA]</scope>
    <source>
        <strain evidence="8 9">WL0053</strain>
    </source>
</reference>
<sequence length="427" mass="47603">MGSHCARQRRIDVPRAERQERACLDDLTTAGTTLTGHTNVNDWNGLHARGTRNPSGVPGIQVDGYFPDRSTTNTNNGWDHDSQFVVRLPDRWNGKLVVTGAPGVRAQYANDFIIADYVLARGYAFASTDKGNTGSRFYADGSRPGGSIREWHRRVTQLTRATKAVVAQRYGREPRRTYMVGISNGGYLTRWQLENRPGLYDGGVDWEGTLMRAAGPNLLTYLPDALEHYPAYAATGDQEAHDAMIRAGFARGSEFLWPFHHAYYWDLTQRIYREELDPSYDGQLDAGIPFCASGTPSCDADYDYASRPKAVKDAVRSVQLTGRIGKPMLTLHGSLDTLLPPRTDSHVYDRLVDRAGAGARHRYYRIGDGTHTDGLYDTYPDRLRPLLPCAREAFDVLTAWVERGVRPPRDGFYPRPAGGDLVNTCAL</sequence>
<keyword evidence="7" id="KW-1015">Disulfide bond</keyword>
<keyword evidence="9" id="KW-1185">Reference proteome</keyword>
<evidence type="ECO:0000256" key="6">
    <source>
        <dbReference type="ARBA" id="ARBA00022837"/>
    </source>
</evidence>
<dbReference type="Proteomes" id="UP000754710">
    <property type="component" value="Unassembled WGS sequence"/>
</dbReference>
<dbReference type="Gene3D" id="3.40.50.1820">
    <property type="entry name" value="alpha/beta hydrolase"/>
    <property type="match status" value="1"/>
</dbReference>
<dbReference type="InterPro" id="IPR011118">
    <property type="entry name" value="Tannase/feruloyl_esterase"/>
</dbReference>
<keyword evidence="2" id="KW-0719">Serine esterase</keyword>
<organism evidence="8 9">
    <name type="scientific">Nocardioides jiangsuensis</name>
    <dbReference type="NCBI Taxonomy" id="2866161"/>
    <lineage>
        <taxon>Bacteria</taxon>
        <taxon>Bacillati</taxon>
        <taxon>Actinomycetota</taxon>
        <taxon>Actinomycetes</taxon>
        <taxon>Propionibacteriales</taxon>
        <taxon>Nocardioidaceae</taxon>
        <taxon>Nocardioides</taxon>
    </lineage>
</organism>